<dbReference type="GO" id="GO:0016491">
    <property type="term" value="F:oxidoreductase activity"/>
    <property type="evidence" value="ECO:0007669"/>
    <property type="project" value="InterPro"/>
</dbReference>
<comment type="similarity">
    <text evidence="1">Belongs to the tpcK family.</text>
</comment>
<protein>
    <recommendedName>
        <fullName evidence="2">EthD domain-containing protein</fullName>
    </recommendedName>
</protein>
<organism evidence="3 4">
    <name type="scientific">Dendryphion nanum</name>
    <dbReference type="NCBI Taxonomy" id="256645"/>
    <lineage>
        <taxon>Eukaryota</taxon>
        <taxon>Fungi</taxon>
        <taxon>Dikarya</taxon>
        <taxon>Ascomycota</taxon>
        <taxon>Pezizomycotina</taxon>
        <taxon>Dothideomycetes</taxon>
        <taxon>Pleosporomycetidae</taxon>
        <taxon>Pleosporales</taxon>
        <taxon>Torulaceae</taxon>
        <taxon>Dendryphion</taxon>
    </lineage>
</organism>
<keyword evidence="4" id="KW-1185">Reference proteome</keyword>
<dbReference type="AlphaFoldDB" id="A0A9P9ICV3"/>
<dbReference type="InterPro" id="IPR011008">
    <property type="entry name" value="Dimeric_a/b-barrel"/>
</dbReference>
<evidence type="ECO:0000313" key="4">
    <source>
        <dbReference type="Proteomes" id="UP000700596"/>
    </source>
</evidence>
<name>A0A9P9ICV3_9PLEO</name>
<gene>
    <name evidence="3" type="ORF">B0J11DRAFT_123604</name>
</gene>
<reference evidence="3" key="1">
    <citation type="journal article" date="2021" name="Nat. Commun.">
        <title>Genetic determinants of endophytism in the Arabidopsis root mycobiome.</title>
        <authorList>
            <person name="Mesny F."/>
            <person name="Miyauchi S."/>
            <person name="Thiergart T."/>
            <person name="Pickel B."/>
            <person name="Atanasova L."/>
            <person name="Karlsson M."/>
            <person name="Huettel B."/>
            <person name="Barry K.W."/>
            <person name="Haridas S."/>
            <person name="Chen C."/>
            <person name="Bauer D."/>
            <person name="Andreopoulos W."/>
            <person name="Pangilinan J."/>
            <person name="LaButti K."/>
            <person name="Riley R."/>
            <person name="Lipzen A."/>
            <person name="Clum A."/>
            <person name="Drula E."/>
            <person name="Henrissat B."/>
            <person name="Kohler A."/>
            <person name="Grigoriev I.V."/>
            <person name="Martin F.M."/>
            <person name="Hacquard S."/>
        </authorList>
    </citation>
    <scope>NUCLEOTIDE SEQUENCE</scope>
    <source>
        <strain evidence="3">MPI-CAGE-CH-0243</strain>
    </source>
</reference>
<comment type="caution">
    <text evidence="3">The sequence shown here is derived from an EMBL/GenBank/DDBJ whole genome shotgun (WGS) entry which is preliminary data.</text>
</comment>
<dbReference type="EMBL" id="JAGMWT010000016">
    <property type="protein sequence ID" value="KAH7115099.1"/>
    <property type="molecule type" value="Genomic_DNA"/>
</dbReference>
<dbReference type="InterPro" id="IPR009799">
    <property type="entry name" value="EthD_dom"/>
</dbReference>
<evidence type="ECO:0000256" key="1">
    <source>
        <dbReference type="ARBA" id="ARBA00005986"/>
    </source>
</evidence>
<dbReference type="Proteomes" id="UP000700596">
    <property type="component" value="Unassembled WGS sequence"/>
</dbReference>
<dbReference type="Pfam" id="PF07110">
    <property type="entry name" value="EthD"/>
    <property type="match status" value="1"/>
</dbReference>
<accession>A0A9P9ICV3</accession>
<proteinExistence type="inferred from homology"/>
<evidence type="ECO:0000259" key="2">
    <source>
        <dbReference type="Pfam" id="PF07110"/>
    </source>
</evidence>
<dbReference type="Gene3D" id="3.30.70.100">
    <property type="match status" value="1"/>
</dbReference>
<feature type="domain" description="EthD" evidence="2">
    <location>
        <begin position="12"/>
        <end position="109"/>
    </location>
</feature>
<sequence>MPFTIAAFVTRKPEITPAAFQTAYEETHLPILKEAVGSAYPQSITRHYVKRAKSDPEGLKPLSFTGSEETFGYDLISYLNFADEPSALEFQKAYAAEQEKISLNVAEFAQLEKFRVIAFQDAISN</sequence>
<evidence type="ECO:0000313" key="3">
    <source>
        <dbReference type="EMBL" id="KAH7115099.1"/>
    </source>
</evidence>
<dbReference type="OrthoDB" id="2519291at2759"/>
<dbReference type="SUPFAM" id="SSF54909">
    <property type="entry name" value="Dimeric alpha+beta barrel"/>
    <property type="match status" value="1"/>
</dbReference>